<dbReference type="InterPro" id="IPR023213">
    <property type="entry name" value="CAT-like_dom_sf"/>
</dbReference>
<dbReference type="InterPro" id="IPR001242">
    <property type="entry name" value="Condensation_dom"/>
</dbReference>
<comment type="caution">
    <text evidence="5">The sequence shown here is derived from an EMBL/GenBank/DDBJ whole genome shotgun (WGS) entry which is preliminary data.</text>
</comment>
<dbReference type="InterPro" id="IPR020845">
    <property type="entry name" value="AMP-binding_CS"/>
</dbReference>
<reference evidence="6" key="1">
    <citation type="journal article" date="2015" name="Genome Announc.">
        <title>Draft genome sequence of Talaromyces cellulolyticus strain Y-94, a source of lignocellulosic biomass-degrading enzymes.</title>
        <authorList>
            <person name="Fujii T."/>
            <person name="Koike H."/>
            <person name="Sawayama S."/>
            <person name="Yano S."/>
            <person name="Inoue H."/>
        </authorList>
    </citation>
    <scope>NUCLEOTIDE SEQUENCE [LARGE SCALE GENOMIC DNA]</scope>
    <source>
        <strain evidence="6">Y-94</strain>
    </source>
</reference>
<dbReference type="InterPro" id="IPR045851">
    <property type="entry name" value="AMP-bd_C_sf"/>
</dbReference>
<dbReference type="GO" id="GO:0031177">
    <property type="term" value="F:phosphopantetheine binding"/>
    <property type="evidence" value="ECO:0007669"/>
    <property type="project" value="TreeGrafter"/>
</dbReference>
<evidence type="ECO:0000256" key="2">
    <source>
        <dbReference type="ARBA" id="ARBA00022553"/>
    </source>
</evidence>
<dbReference type="CDD" id="cd19545">
    <property type="entry name" value="FUM14_C_NRPS-like"/>
    <property type="match status" value="1"/>
</dbReference>
<dbReference type="Gene3D" id="3.30.300.30">
    <property type="match status" value="2"/>
</dbReference>
<dbReference type="Pfam" id="PF00668">
    <property type="entry name" value="Condensation"/>
    <property type="match status" value="2"/>
</dbReference>
<keyword evidence="3" id="KW-0436">Ligase</keyword>
<evidence type="ECO:0000256" key="1">
    <source>
        <dbReference type="ARBA" id="ARBA00022450"/>
    </source>
</evidence>
<dbReference type="Pfam" id="PF00550">
    <property type="entry name" value="PP-binding"/>
    <property type="match status" value="3"/>
</dbReference>
<protein>
    <recommendedName>
        <fullName evidence="4">Carrier domain-containing protein</fullName>
    </recommendedName>
</protein>
<feature type="domain" description="Carrier" evidence="4">
    <location>
        <begin position="563"/>
        <end position="639"/>
    </location>
</feature>
<dbReference type="GO" id="GO:0043041">
    <property type="term" value="P:amino acid activation for nonribosomal peptide biosynthetic process"/>
    <property type="evidence" value="ECO:0007669"/>
    <property type="project" value="TreeGrafter"/>
</dbReference>
<dbReference type="SUPFAM" id="SSF47336">
    <property type="entry name" value="ACP-like"/>
    <property type="match status" value="3"/>
</dbReference>
<dbReference type="SUPFAM" id="SSF52777">
    <property type="entry name" value="CoA-dependent acyltransferases"/>
    <property type="match status" value="4"/>
</dbReference>
<evidence type="ECO:0000313" key="5">
    <source>
        <dbReference type="EMBL" id="GAM44111.1"/>
    </source>
</evidence>
<name>A0A6V8HTX5_TALPI</name>
<dbReference type="PANTHER" id="PTHR45527">
    <property type="entry name" value="NONRIBOSOMAL PEPTIDE SYNTHETASE"/>
    <property type="match status" value="1"/>
</dbReference>
<dbReference type="Gene3D" id="3.40.50.12780">
    <property type="entry name" value="N-terminal domain of ligase-like"/>
    <property type="match status" value="2"/>
</dbReference>
<dbReference type="GO" id="GO:0044550">
    <property type="term" value="P:secondary metabolite biosynthetic process"/>
    <property type="evidence" value="ECO:0007669"/>
    <property type="project" value="TreeGrafter"/>
</dbReference>
<evidence type="ECO:0000313" key="6">
    <source>
        <dbReference type="Proteomes" id="UP000053095"/>
    </source>
</evidence>
<dbReference type="GO" id="GO:0005737">
    <property type="term" value="C:cytoplasm"/>
    <property type="evidence" value="ECO:0007669"/>
    <property type="project" value="TreeGrafter"/>
</dbReference>
<dbReference type="CDD" id="cd05918">
    <property type="entry name" value="A_NRPS_SidN3_like"/>
    <property type="match status" value="2"/>
</dbReference>
<dbReference type="CDD" id="cd19542">
    <property type="entry name" value="CT_NRPS-like"/>
    <property type="match status" value="1"/>
</dbReference>
<dbReference type="InterPro" id="IPR010071">
    <property type="entry name" value="AA_adenyl_dom"/>
</dbReference>
<dbReference type="GO" id="GO:0016874">
    <property type="term" value="F:ligase activity"/>
    <property type="evidence" value="ECO:0007669"/>
    <property type="project" value="UniProtKB-KW"/>
</dbReference>
<sequence length="2286" mass="252773">MFSPHDLEQLKEMNSHIPPATEEVVQTLILESIQKRPKKIAIDAWDGIFTYEELDRHAKRISSHLISIGVVPDMLVGMCMDKSKWASVVVLAILYAGGGVMPLGVQHPLERVATILSDSSCTVILCDKQQNDRLQGMATHIIEVQGLVQSSTGPITQSLCTTVRPEHVGWVIYTSGSTGIPKGVILQHKALCSGIKGHSARFKFDTNTRQFQFGAHTFDITIQEICSTLIHGGVVCVPSEHQRMNELSATIAAMRVNFLGLTSTSASLIDPRDTPTVKTLTLFGEAVKPSVVETWLPYAEVINVYGPSECTIHSVCSPAIKDKKDSLNIGYPLNGAAWVVEPTNYHRLSPIGAPGELLIEGPALALEYLNDPAKTKAAFVEDAAFVEKFGSAVGSRRMYRTGDLVRQNTDGSLTYLGRRDTQVKIRGQRVDVAEIEYWIAKAMEGDLLTVMVDLLAVTNDRENFLLVAVIEFVESSKYIRHETVDGSVLLCPSDVFRKDFQSLRDFLSTKLPAYMIPSTYVPMLQVPKTVTGKTDRRSTLTLLKGVDRSILIQYSGDNDPKEMPTSAVGKDIQSLWAKIFELDTKEVGLQDSFMQLGGDSITAIRLVEAGRKVNYHMSVADIFTHPKLEDMIHLVETRSSKAAEDVAREPFQLWKNPSSQNKALIAAQCGVNVDQIEDIYPCTPLQEGLMAITMRQPNAYTSRRVFELTDEVDVERLCAAWKVMSDTAQILRTRIILEENAKALQVVVKEPITWSRDTDLDNYLRTDHSTGINPGMPLVRYGLVNDERSGKKFFIWTVHHSVYDGWSMQLLYQNVASIYSNGITPQDMPYSRFIQYIDSIEPASAASYWRNQLSGEEVLAKFPALPRTQYQPKPCRSLQHRMQSANAKLSQNVSSANLMRAAWALTVMQFTGVDDVLFGVTLSGRTAPVTGITEMIAPTLATVPVRISMDRQKTVSEFLESVQKQAIEMMPFEHTGIQKIRELVPEVAPQLELNHIFLTQPVEESEKTLQFPGLKPRDDEEAEAFHSQALIVECTLGRESDPHAVVDVKFDDAVISNVQVSRLMCQFDHIVGQLSNVDSTVLVKDLNFLNEFDARLLKDLNSSAIPLADSCAHHLISNAARTRPDSVAIDAWDGSFTYWELETLARALGQKLKNKGVKQDTLVGVCMNKSKWAAVAMLAILHSGGGVLPLGVQHPISRIQDILVDTAATILLADREQAERLRSIAQSTIIIDELLFQDLDALADQAVLSDVEPHNIAWVIYTSGSTGTPKGVLLEHRSLCSSIQGHGPAFGLNKNTRMFQFATYTFDVSIQELLSTLIYGGCVCIPSEDQRIGALAETINKFKVNLLGLTSSTASLLRPSDVPTVQRLVLFGEAVKPSVVEAWSSVGVYSAYGPSECSMHSTCSEPLTSREMASNIGRPISGNIWVADPKDYNHLVPIGAPGEILIEGSLLARGYLNDQVKTQGSFINDPHFIQQLGLKCGRRMYRTGDIARQNEDGTFTYLGRRDTQIKIRGQRLDVGEVEYWITKLNPSVGTAVVDLVSPNDNKTQQILVAAIDFVDGTEESNTDLVILPPSEELHSTFTTLREALRQKLPSYMVPTAFVPFAKVPLNASGKTDRRAVSKLLETHSMQELMPYASLKSAPQEVKTEAERILRSLWADVLHMDEVTIGSEDDFFALGADSILAMRLIGVGNAKGIKLDIKNVFRSSTLEKMALSMEQISSNGVSMSLVYESFSLFQKSEVKSLVASLNTMGTQVFERNILDVLPTTDSQAFSVVGALTRSPVEVHYFKIDGDCQYDVDHLLKVCYNLCNSIEAFRTVYMFYGDELLQVLLDTYLNEIPVLEVDGSLDSATSQLYETQQGPMKLGRSMIDITILSRKGTMEHRILFRMSHTIYDGASFPIIWQTFQRLYAGESALKKTEFSRYFYSISSNITEASHDYWRNLLRGSTMPQLNQTRSAQDQTPRAMQFCPIKKVPVGRSSISGMTNAIIVKAAWALVLGHVVGTPDIVFGDTVSGRNIPDGTNFDNVVGSCATHVPLRINPESLQTGADLLLAVQDQHFDRMPYENLGFRSIINDCTEWPPSTRFTSIVNHRLANPTSIELGGNNYSVDNWLPEAGKMTNLYDIAVVSEEIDGHLELTLGCGCAEDSISPVEATNLLDLLCTAVGLLSSKPESSIAEIVSSFDLVPNVSKRTIQKSIASSSSAQYDNLILQGSKILDIWHSTFGHKRSIASSSLSSSPFFDLGGDLVDAARFVSTMQQHGIKITLDDVLTYPSLDKLVDYLHDFLLI</sequence>
<dbReference type="FunFam" id="3.30.559.30:FF:000003">
    <property type="entry name" value="Nonribosomal peptide synthase SidD"/>
    <property type="match status" value="1"/>
</dbReference>
<evidence type="ECO:0000256" key="3">
    <source>
        <dbReference type="ARBA" id="ARBA00022598"/>
    </source>
</evidence>
<dbReference type="SUPFAM" id="SSF56801">
    <property type="entry name" value="Acetyl-CoA synthetase-like"/>
    <property type="match status" value="2"/>
</dbReference>
<dbReference type="NCBIfam" id="TIGR01733">
    <property type="entry name" value="AA-adenyl-dom"/>
    <property type="match status" value="2"/>
</dbReference>
<dbReference type="Pfam" id="PF00501">
    <property type="entry name" value="AMP-binding"/>
    <property type="match status" value="2"/>
</dbReference>
<keyword evidence="1" id="KW-0596">Phosphopantetheine</keyword>
<feature type="domain" description="Carrier" evidence="4">
    <location>
        <begin position="2205"/>
        <end position="2284"/>
    </location>
</feature>
<dbReference type="FunFam" id="3.30.300.30:FF:000015">
    <property type="entry name" value="Nonribosomal peptide synthase SidD"/>
    <property type="match status" value="2"/>
</dbReference>
<dbReference type="EMBL" id="DF933856">
    <property type="protein sequence ID" value="GAM44111.1"/>
    <property type="molecule type" value="Genomic_DNA"/>
</dbReference>
<dbReference type="FunFam" id="3.40.50.12780:FF:000014">
    <property type="entry name" value="Nonribosomal peptide synthetase 1"/>
    <property type="match status" value="2"/>
</dbReference>
<keyword evidence="2" id="KW-0597">Phosphoprotein</keyword>
<dbReference type="InterPro" id="IPR000873">
    <property type="entry name" value="AMP-dep_synth/lig_dom"/>
</dbReference>
<dbReference type="Gene3D" id="3.30.559.10">
    <property type="entry name" value="Chloramphenicol acetyltransferase-like domain"/>
    <property type="match status" value="2"/>
</dbReference>
<keyword evidence="6" id="KW-1185">Reference proteome</keyword>
<dbReference type="InterPro" id="IPR042099">
    <property type="entry name" value="ANL_N_sf"/>
</dbReference>
<dbReference type="FunFam" id="3.40.50.980:FF:000001">
    <property type="entry name" value="Non-ribosomal peptide synthetase"/>
    <property type="match status" value="1"/>
</dbReference>
<dbReference type="InterPro" id="IPR009081">
    <property type="entry name" value="PP-bd_ACP"/>
</dbReference>
<dbReference type="Proteomes" id="UP000053095">
    <property type="component" value="Unassembled WGS sequence"/>
</dbReference>
<organism evidence="5 6">
    <name type="scientific">Talaromyces pinophilus</name>
    <name type="common">Penicillium pinophilum</name>
    <dbReference type="NCBI Taxonomy" id="128442"/>
    <lineage>
        <taxon>Eukaryota</taxon>
        <taxon>Fungi</taxon>
        <taxon>Dikarya</taxon>
        <taxon>Ascomycota</taxon>
        <taxon>Pezizomycotina</taxon>
        <taxon>Eurotiomycetes</taxon>
        <taxon>Eurotiomycetidae</taxon>
        <taxon>Eurotiales</taxon>
        <taxon>Trichocomaceae</taxon>
        <taxon>Talaromyces</taxon>
        <taxon>Talaromyces sect. Talaromyces</taxon>
    </lineage>
</organism>
<dbReference type="Gene3D" id="1.10.1200.10">
    <property type="entry name" value="ACP-like"/>
    <property type="match status" value="3"/>
</dbReference>
<dbReference type="Gene3D" id="3.30.559.30">
    <property type="entry name" value="Nonribosomal peptide synthetase, condensation domain"/>
    <property type="match status" value="2"/>
</dbReference>
<dbReference type="PANTHER" id="PTHR45527:SF1">
    <property type="entry name" value="FATTY ACID SYNTHASE"/>
    <property type="match status" value="1"/>
</dbReference>
<accession>A0A6V8HTX5</accession>
<gene>
    <name evidence="5" type="ORF">TCE0_060r19471</name>
</gene>
<dbReference type="PROSITE" id="PS50075">
    <property type="entry name" value="CARRIER"/>
    <property type="match status" value="3"/>
</dbReference>
<evidence type="ECO:0000259" key="4">
    <source>
        <dbReference type="PROSITE" id="PS50075"/>
    </source>
</evidence>
<dbReference type="InterPro" id="IPR036736">
    <property type="entry name" value="ACP-like_sf"/>
</dbReference>
<proteinExistence type="predicted"/>
<dbReference type="PROSITE" id="PS00455">
    <property type="entry name" value="AMP_BINDING"/>
    <property type="match status" value="2"/>
</dbReference>
<feature type="domain" description="Carrier" evidence="4">
    <location>
        <begin position="1644"/>
        <end position="1720"/>
    </location>
</feature>